<protein>
    <submittedName>
        <fullName evidence="2">FAD-binding oxidoreductase</fullName>
    </submittedName>
</protein>
<sequence length="359" mass="40818">MIHTGTLLVGQGLSGSWLSWWLSQYNEEFMVIDEGREFSSSRIASGVINPVTGRVLAKTWMAETLLPFALEAYTNMGNALGIRCIQSTRILHSFPSMQMKEAFDKRLPELSEYLSIPEDQEYWKSLMEIPYGLGSISPALLIDLNLHLNSWKSALETKQQLIQEKFESSELELTDQHIRYRDIQAERIVFCDGIHGMDLPFFSKLPFSPNKGEALLLEIEDLPADHIYKKGISLVPYPHLGGNENQRYFWAGSTYENRYQTDAPTDAFRERTELAVRNWIKRPFKTLHHWAAIRPATIERRPFAGFHPHLPRVGILNGMGTKGCSLAPYFGQQVALFIRAGGTIRPEASINRFSSLLSP</sequence>
<accession>A0ABS9BHE9</accession>
<gene>
    <name evidence="2" type="ORF">L0U88_05555</name>
</gene>
<dbReference type="InterPro" id="IPR006076">
    <property type="entry name" value="FAD-dep_OxRdtase"/>
</dbReference>
<dbReference type="InterPro" id="IPR036188">
    <property type="entry name" value="FAD/NAD-bd_sf"/>
</dbReference>
<dbReference type="Gene3D" id="3.30.9.10">
    <property type="entry name" value="D-Amino Acid Oxidase, subunit A, domain 2"/>
    <property type="match status" value="1"/>
</dbReference>
<dbReference type="RefSeq" id="WP_234864613.1">
    <property type="nucleotide sequence ID" value="NZ_JAKEVY010000001.1"/>
</dbReference>
<dbReference type="EMBL" id="JAKEVY010000001">
    <property type="protein sequence ID" value="MCF1714086.1"/>
    <property type="molecule type" value="Genomic_DNA"/>
</dbReference>
<evidence type="ECO:0000313" key="2">
    <source>
        <dbReference type="EMBL" id="MCF1714086.1"/>
    </source>
</evidence>
<reference evidence="2 3" key="1">
    <citation type="submission" date="2022-01" db="EMBL/GenBank/DDBJ databases">
        <title>Flavihumibacter sp. nov., isolated from sediment of a river.</title>
        <authorList>
            <person name="Liu H."/>
        </authorList>
    </citation>
    <scope>NUCLEOTIDE SEQUENCE [LARGE SCALE GENOMIC DNA]</scope>
    <source>
        <strain evidence="2 3">RY-1</strain>
    </source>
</reference>
<evidence type="ECO:0000313" key="3">
    <source>
        <dbReference type="Proteomes" id="UP001200145"/>
    </source>
</evidence>
<name>A0ABS9BHE9_9BACT</name>
<evidence type="ECO:0000259" key="1">
    <source>
        <dbReference type="Pfam" id="PF01266"/>
    </source>
</evidence>
<keyword evidence="3" id="KW-1185">Reference proteome</keyword>
<proteinExistence type="predicted"/>
<dbReference type="Gene3D" id="3.50.50.60">
    <property type="entry name" value="FAD/NAD(P)-binding domain"/>
    <property type="match status" value="1"/>
</dbReference>
<feature type="domain" description="FAD dependent oxidoreductase" evidence="1">
    <location>
        <begin position="9"/>
        <end position="335"/>
    </location>
</feature>
<organism evidence="2 3">
    <name type="scientific">Flavihumibacter fluminis</name>
    <dbReference type="NCBI Taxonomy" id="2909236"/>
    <lineage>
        <taxon>Bacteria</taxon>
        <taxon>Pseudomonadati</taxon>
        <taxon>Bacteroidota</taxon>
        <taxon>Chitinophagia</taxon>
        <taxon>Chitinophagales</taxon>
        <taxon>Chitinophagaceae</taxon>
        <taxon>Flavihumibacter</taxon>
    </lineage>
</organism>
<dbReference type="Pfam" id="PF01266">
    <property type="entry name" value="DAO"/>
    <property type="match status" value="1"/>
</dbReference>
<dbReference type="Proteomes" id="UP001200145">
    <property type="component" value="Unassembled WGS sequence"/>
</dbReference>
<dbReference type="SUPFAM" id="SSF51971">
    <property type="entry name" value="Nucleotide-binding domain"/>
    <property type="match status" value="1"/>
</dbReference>
<comment type="caution">
    <text evidence="2">The sequence shown here is derived from an EMBL/GenBank/DDBJ whole genome shotgun (WGS) entry which is preliminary data.</text>
</comment>